<dbReference type="CDD" id="cd00637">
    <property type="entry name" value="7tm_classA_rhodopsin-like"/>
    <property type="match status" value="1"/>
</dbReference>
<dbReference type="PROSITE" id="PS50262">
    <property type="entry name" value="G_PROTEIN_RECEP_F1_2"/>
    <property type="match status" value="1"/>
</dbReference>
<dbReference type="KEGG" id="tad:TRIADDRAFT_56057"/>
<evidence type="ECO:0000256" key="5">
    <source>
        <dbReference type="ARBA" id="ARBA00023136"/>
    </source>
</evidence>
<dbReference type="EMBL" id="DS985244">
    <property type="protein sequence ID" value="EDV26200.1"/>
    <property type="molecule type" value="Genomic_DNA"/>
</dbReference>
<evidence type="ECO:0000259" key="10">
    <source>
        <dbReference type="PROSITE" id="PS50262"/>
    </source>
</evidence>
<keyword evidence="12" id="KW-1185">Reference proteome</keyword>
<feature type="domain" description="G-protein coupled receptors family 1 profile" evidence="10">
    <location>
        <begin position="29"/>
        <end position="299"/>
    </location>
</feature>
<dbReference type="Proteomes" id="UP000009022">
    <property type="component" value="Unassembled WGS sequence"/>
</dbReference>
<dbReference type="HOGENOM" id="CLU_795312_0_0_1"/>
<name>B3RTV1_TRIAD</name>
<feature type="transmembrane region" description="Helical" evidence="9">
    <location>
        <begin position="49"/>
        <end position="69"/>
    </location>
</feature>
<evidence type="ECO:0000313" key="11">
    <source>
        <dbReference type="EMBL" id="EDV26200.1"/>
    </source>
</evidence>
<dbReference type="Pfam" id="PF00001">
    <property type="entry name" value="7tm_1"/>
    <property type="match status" value="1"/>
</dbReference>
<keyword evidence="7 8" id="KW-0807">Transducer</keyword>
<dbReference type="GO" id="GO:0032870">
    <property type="term" value="P:cellular response to hormone stimulus"/>
    <property type="evidence" value="ECO:0000318"/>
    <property type="project" value="GO_Central"/>
</dbReference>
<evidence type="ECO:0000256" key="3">
    <source>
        <dbReference type="ARBA" id="ARBA00022989"/>
    </source>
</evidence>
<dbReference type="FunCoup" id="B3RTV1">
    <property type="interactions" value="330"/>
</dbReference>
<sequence>MSANISSTFRILQIAQRFFVVPSLTALILNGAILHTITKSKNLSKLPTYHLIANMVGSDLATGITFSILPFVSSFPLPFVMADIICRALSYIIGMSYMASILTLVAISLDRYLSILKPLLLASRQKKLIVFKRLIVAIWIISITASLPLIYVTGTIPGSTNSCAVLQRDHFNFIYFITVTVLLYVAPLVTMSVLYNKIYCFLVAKAKICKAESSDPSKQTAVASSFLTNDKRKALVKTLIIITTVFAAMTWPFFAMASGMAVTGIDIRDLERKSLFLFLLCAVAASSTVMTSVVNPILLIRFDKNIGARITRLYGQIKRGMNISNESSSNLPTAASKETPA</sequence>
<dbReference type="PhylomeDB" id="B3RTV1"/>
<accession>B3RTV1</accession>
<evidence type="ECO:0000256" key="4">
    <source>
        <dbReference type="ARBA" id="ARBA00023040"/>
    </source>
</evidence>
<dbReference type="OMA" id="PLRRTIW"/>
<evidence type="ECO:0000256" key="9">
    <source>
        <dbReference type="SAM" id="Phobius"/>
    </source>
</evidence>
<proteinExistence type="inferred from homology"/>
<gene>
    <name evidence="11" type="ORF">TRIADDRAFT_56057</name>
</gene>
<dbReference type="RefSeq" id="XP_002112233.1">
    <property type="nucleotide sequence ID" value="XM_002112197.1"/>
</dbReference>
<evidence type="ECO:0000256" key="8">
    <source>
        <dbReference type="RuleBase" id="RU000688"/>
    </source>
</evidence>
<dbReference type="PANTHER" id="PTHR24243:SF208">
    <property type="entry name" value="PYROKININ-1 RECEPTOR"/>
    <property type="match status" value="1"/>
</dbReference>
<dbReference type="FunFam" id="1.20.1070.10:FF:000278">
    <property type="entry name" value="Trace amine-associated receptor 1"/>
    <property type="match status" value="1"/>
</dbReference>
<dbReference type="CTD" id="6753446"/>
<dbReference type="PANTHER" id="PTHR24243">
    <property type="entry name" value="G-PROTEIN COUPLED RECEPTOR"/>
    <property type="match status" value="1"/>
</dbReference>
<dbReference type="Gene3D" id="1.20.1070.10">
    <property type="entry name" value="Rhodopsin 7-helix transmembrane proteins"/>
    <property type="match status" value="1"/>
</dbReference>
<keyword evidence="3 9" id="KW-1133">Transmembrane helix</keyword>
<dbReference type="GO" id="GO:0005886">
    <property type="term" value="C:plasma membrane"/>
    <property type="evidence" value="ECO:0000318"/>
    <property type="project" value="GO_Central"/>
</dbReference>
<evidence type="ECO:0000256" key="7">
    <source>
        <dbReference type="ARBA" id="ARBA00023224"/>
    </source>
</evidence>
<evidence type="ECO:0000256" key="2">
    <source>
        <dbReference type="ARBA" id="ARBA00022692"/>
    </source>
</evidence>
<dbReference type="AlphaFoldDB" id="B3RTV1"/>
<feature type="transmembrane region" description="Helical" evidence="9">
    <location>
        <begin position="234"/>
        <end position="255"/>
    </location>
</feature>
<dbReference type="InterPro" id="IPR000276">
    <property type="entry name" value="GPCR_Rhodpsn"/>
</dbReference>
<dbReference type="GO" id="GO:0007186">
    <property type="term" value="P:G protein-coupled receptor signaling pathway"/>
    <property type="evidence" value="ECO:0000318"/>
    <property type="project" value="GO_Central"/>
</dbReference>
<dbReference type="OrthoDB" id="5964776at2759"/>
<feature type="transmembrane region" description="Helical" evidence="9">
    <location>
        <begin position="173"/>
        <end position="195"/>
    </location>
</feature>
<reference evidence="11 12" key="1">
    <citation type="journal article" date="2008" name="Nature">
        <title>The Trichoplax genome and the nature of placozoans.</title>
        <authorList>
            <person name="Srivastava M."/>
            <person name="Begovic E."/>
            <person name="Chapman J."/>
            <person name="Putnam N.H."/>
            <person name="Hellsten U."/>
            <person name="Kawashima T."/>
            <person name="Kuo A."/>
            <person name="Mitros T."/>
            <person name="Salamov A."/>
            <person name="Carpenter M.L."/>
            <person name="Signorovitch A.Y."/>
            <person name="Moreno M.A."/>
            <person name="Kamm K."/>
            <person name="Grimwood J."/>
            <person name="Schmutz J."/>
            <person name="Shapiro H."/>
            <person name="Grigoriev I.V."/>
            <person name="Buss L.W."/>
            <person name="Schierwater B."/>
            <person name="Dellaporta S.L."/>
            <person name="Rokhsar D.S."/>
        </authorList>
    </citation>
    <scope>NUCLEOTIDE SEQUENCE [LARGE SCALE GENOMIC DNA]</scope>
    <source>
        <strain evidence="11 12">Grell-BS-1999</strain>
    </source>
</reference>
<keyword evidence="6 8" id="KW-0675">Receptor</keyword>
<protein>
    <recommendedName>
        <fullName evidence="10">G-protein coupled receptors family 1 profile domain-containing protein</fullName>
    </recommendedName>
</protein>
<feature type="transmembrane region" description="Helical" evidence="9">
    <location>
        <begin position="275"/>
        <end position="300"/>
    </location>
</feature>
<feature type="transmembrane region" description="Helical" evidence="9">
    <location>
        <begin position="130"/>
        <end position="153"/>
    </location>
</feature>
<dbReference type="SUPFAM" id="SSF81321">
    <property type="entry name" value="Family A G protein-coupled receptor-like"/>
    <property type="match status" value="1"/>
</dbReference>
<feature type="transmembrane region" description="Helical" evidence="9">
    <location>
        <begin position="18"/>
        <end position="37"/>
    </location>
</feature>
<dbReference type="GeneID" id="6753446"/>
<dbReference type="InParanoid" id="B3RTV1"/>
<dbReference type="PROSITE" id="PS00237">
    <property type="entry name" value="G_PROTEIN_RECEP_F1_1"/>
    <property type="match status" value="1"/>
</dbReference>
<evidence type="ECO:0000256" key="6">
    <source>
        <dbReference type="ARBA" id="ARBA00023170"/>
    </source>
</evidence>
<keyword evidence="4 8" id="KW-0297">G-protein coupled receptor</keyword>
<dbReference type="GO" id="GO:0004930">
    <property type="term" value="F:G protein-coupled receptor activity"/>
    <property type="evidence" value="ECO:0000318"/>
    <property type="project" value="GO_Central"/>
</dbReference>
<keyword evidence="5 9" id="KW-0472">Membrane</keyword>
<dbReference type="STRING" id="10228.B3RTV1"/>
<feature type="transmembrane region" description="Helical" evidence="9">
    <location>
        <begin position="89"/>
        <end position="109"/>
    </location>
</feature>
<dbReference type="PRINTS" id="PR00237">
    <property type="entry name" value="GPCRRHODOPSN"/>
</dbReference>
<keyword evidence="2 8" id="KW-0812">Transmembrane</keyword>
<evidence type="ECO:0000313" key="12">
    <source>
        <dbReference type="Proteomes" id="UP000009022"/>
    </source>
</evidence>
<dbReference type="InterPro" id="IPR017452">
    <property type="entry name" value="GPCR_Rhodpsn_7TM"/>
</dbReference>
<evidence type="ECO:0000256" key="1">
    <source>
        <dbReference type="ARBA" id="ARBA00004141"/>
    </source>
</evidence>
<comment type="similarity">
    <text evidence="8">Belongs to the G-protein coupled receptor 1 family.</text>
</comment>
<comment type="subcellular location">
    <subcellularLocation>
        <location evidence="1">Membrane</location>
        <topology evidence="1">Multi-pass membrane protein</topology>
    </subcellularLocation>
</comment>
<organism evidence="11 12">
    <name type="scientific">Trichoplax adhaerens</name>
    <name type="common">Trichoplax reptans</name>
    <dbReference type="NCBI Taxonomy" id="10228"/>
    <lineage>
        <taxon>Eukaryota</taxon>
        <taxon>Metazoa</taxon>
        <taxon>Placozoa</taxon>
        <taxon>Uniplacotomia</taxon>
        <taxon>Trichoplacea</taxon>
        <taxon>Trichoplacidae</taxon>
        <taxon>Trichoplax</taxon>
    </lineage>
</organism>